<dbReference type="PANTHER" id="PTHR36074:SF1">
    <property type="entry name" value="ISOPENTENYL-DIPHOSPHATE DELTA-ISOMERASE"/>
    <property type="match status" value="1"/>
</dbReference>
<sequence>MSGIGIVLDLIRKNPNFYSTNTIHSIGSFSAKVAVSGAAASVFASYPFGFKAFLASNERISYCDAPATWSDDHIPEDLNKYVSKDLEIPGYILDPDTEYTGKLYNVELKPLLSAFHWRSFMLMTLRSFLMYYLPLLEPRNALDEDDEDFLADNSEDKPLDLVTPFHKSIKQILRESTVLTTRRVLERLVVSYVSQRMAWKLLKDAPKSAMRKAQRGLPTTVYISAVTRTTLRAHCLGVAASWIVQVGIDIYRTLYRMFNSKEEVDDVNVREELQFLSSKIFATSLRCTASLLFAAVGAGIGATCIRPSLGQWIGCAAGDLAGPIVVAFCFDKLLHAEV</sequence>
<comment type="caution">
    <text evidence="1">The sequence shown here is derived from an EMBL/GenBank/DDBJ whole genome shotgun (WGS) entry which is preliminary data.</text>
</comment>
<proteinExistence type="predicted"/>
<organism evidence="1 2">
    <name type="scientific">Saponaria officinalis</name>
    <name type="common">Common soapwort</name>
    <name type="synonym">Lychnis saponaria</name>
    <dbReference type="NCBI Taxonomy" id="3572"/>
    <lineage>
        <taxon>Eukaryota</taxon>
        <taxon>Viridiplantae</taxon>
        <taxon>Streptophyta</taxon>
        <taxon>Embryophyta</taxon>
        <taxon>Tracheophyta</taxon>
        <taxon>Spermatophyta</taxon>
        <taxon>Magnoliopsida</taxon>
        <taxon>eudicotyledons</taxon>
        <taxon>Gunneridae</taxon>
        <taxon>Pentapetalae</taxon>
        <taxon>Caryophyllales</taxon>
        <taxon>Caryophyllaceae</taxon>
        <taxon>Caryophylleae</taxon>
        <taxon>Saponaria</taxon>
    </lineage>
</organism>
<accession>A0AAW1HCK1</accession>
<keyword evidence="2" id="KW-1185">Reference proteome</keyword>
<dbReference type="PANTHER" id="PTHR36074">
    <property type="entry name" value="ISOPENTENYL-DIPHOSPHATE DELTA-ISOMERASE"/>
    <property type="match status" value="1"/>
</dbReference>
<reference evidence="1" key="1">
    <citation type="submission" date="2024-03" db="EMBL/GenBank/DDBJ databases">
        <title>WGS assembly of Saponaria officinalis var. Norfolk2.</title>
        <authorList>
            <person name="Jenkins J."/>
            <person name="Shu S."/>
            <person name="Grimwood J."/>
            <person name="Barry K."/>
            <person name="Goodstein D."/>
            <person name="Schmutz J."/>
            <person name="Leebens-Mack J."/>
            <person name="Osbourn A."/>
        </authorList>
    </citation>
    <scope>NUCLEOTIDE SEQUENCE [LARGE SCALE GENOMIC DNA]</scope>
    <source>
        <strain evidence="1">JIC</strain>
    </source>
</reference>
<dbReference type="Proteomes" id="UP001443914">
    <property type="component" value="Unassembled WGS sequence"/>
</dbReference>
<name>A0AAW1HCK1_SAPOF</name>
<dbReference type="EMBL" id="JBDFQZ010000012">
    <property type="protein sequence ID" value="KAK9673751.1"/>
    <property type="molecule type" value="Genomic_DNA"/>
</dbReference>
<evidence type="ECO:0000313" key="1">
    <source>
        <dbReference type="EMBL" id="KAK9673751.1"/>
    </source>
</evidence>
<dbReference type="AlphaFoldDB" id="A0AAW1HCK1"/>
<protein>
    <submittedName>
        <fullName evidence="1">Uncharacterized protein</fullName>
    </submittedName>
</protein>
<evidence type="ECO:0000313" key="2">
    <source>
        <dbReference type="Proteomes" id="UP001443914"/>
    </source>
</evidence>
<gene>
    <name evidence="1" type="ORF">RND81_12G186600</name>
</gene>